<dbReference type="Proteomes" id="UP000220353">
    <property type="component" value="Unassembled WGS sequence"/>
</dbReference>
<sequence>MSENSECRWGVGTPVVGDEPSGCAFACSHRERGQGSRQMTMHMMKVLLSLMAALSFGSLMVLVAVL</sequence>
<evidence type="ECO:0000313" key="2">
    <source>
        <dbReference type="EMBL" id="PDT45987.1"/>
    </source>
</evidence>
<evidence type="ECO:0008006" key="4">
    <source>
        <dbReference type="Google" id="ProtNLM"/>
    </source>
</evidence>
<keyword evidence="1" id="KW-0812">Transmembrane</keyword>
<name>A0A2A6LUH4_RHIFR</name>
<gene>
    <name evidence="2" type="ORF">CO661_20235</name>
</gene>
<evidence type="ECO:0000256" key="1">
    <source>
        <dbReference type="SAM" id="Phobius"/>
    </source>
</evidence>
<dbReference type="EMBL" id="NWTC01000016">
    <property type="protein sequence ID" value="PDT45987.1"/>
    <property type="molecule type" value="Genomic_DNA"/>
</dbReference>
<organism evidence="2 3">
    <name type="scientific">Rhizobium fredii</name>
    <name type="common">Sinorhizobium fredii</name>
    <dbReference type="NCBI Taxonomy" id="380"/>
    <lineage>
        <taxon>Bacteria</taxon>
        <taxon>Pseudomonadati</taxon>
        <taxon>Pseudomonadota</taxon>
        <taxon>Alphaproteobacteria</taxon>
        <taxon>Hyphomicrobiales</taxon>
        <taxon>Rhizobiaceae</taxon>
        <taxon>Sinorhizobium/Ensifer group</taxon>
        <taxon>Sinorhizobium</taxon>
    </lineage>
</organism>
<feature type="transmembrane region" description="Helical" evidence="1">
    <location>
        <begin position="46"/>
        <end position="65"/>
    </location>
</feature>
<evidence type="ECO:0000313" key="3">
    <source>
        <dbReference type="Proteomes" id="UP000220353"/>
    </source>
</evidence>
<reference evidence="2 3" key="1">
    <citation type="submission" date="2017-09" db="EMBL/GenBank/DDBJ databases">
        <title>Comparative genomics of rhizobia isolated from Phaseolus vulgaris in China.</title>
        <authorList>
            <person name="Tong W."/>
        </authorList>
    </citation>
    <scope>NUCLEOTIDE SEQUENCE [LARGE SCALE GENOMIC DNA]</scope>
    <source>
        <strain evidence="2 3">PCH1</strain>
    </source>
</reference>
<keyword evidence="1" id="KW-0472">Membrane</keyword>
<accession>A0A2A6LUH4</accession>
<comment type="caution">
    <text evidence="2">The sequence shown here is derived from an EMBL/GenBank/DDBJ whole genome shotgun (WGS) entry which is preliminary data.</text>
</comment>
<dbReference type="AlphaFoldDB" id="A0A2A6LUH4"/>
<proteinExistence type="predicted"/>
<keyword evidence="1" id="KW-1133">Transmembrane helix</keyword>
<protein>
    <recommendedName>
        <fullName evidence="4">Transmembrane protein</fullName>
    </recommendedName>
</protein>